<accession>A0ABT2PSU1</accession>
<dbReference type="EMBL" id="JAODYH010000034">
    <property type="protein sequence ID" value="MCT9813537.1"/>
    <property type="molecule type" value="Genomic_DNA"/>
</dbReference>
<comment type="caution">
    <text evidence="1">The sequence shown here is derived from an EMBL/GenBank/DDBJ whole genome shotgun (WGS) entry which is preliminary data.</text>
</comment>
<evidence type="ECO:0000313" key="2">
    <source>
        <dbReference type="Proteomes" id="UP001525968"/>
    </source>
</evidence>
<proteinExistence type="predicted"/>
<name>A0ABT2PSU1_9BURK</name>
<evidence type="ECO:0000313" key="1">
    <source>
        <dbReference type="EMBL" id="MCT9813537.1"/>
    </source>
</evidence>
<protein>
    <submittedName>
        <fullName evidence="1">Uncharacterized protein</fullName>
    </submittedName>
</protein>
<dbReference type="RefSeq" id="WP_408643001.1">
    <property type="nucleotide sequence ID" value="NZ_JAODYH010000034.1"/>
</dbReference>
<feature type="non-terminal residue" evidence="1">
    <location>
        <position position="92"/>
    </location>
</feature>
<gene>
    <name evidence="1" type="ORF">N0K08_23185</name>
</gene>
<sequence>FNISLSHGVDTITKLSFTLSGQVGAGDIGMPTVTVGGTAVTVTLAGGVYSFDLPIGVTGGIVVTVPTTDDAVFEGNEKLDLTATLSGNTVTG</sequence>
<feature type="non-terminal residue" evidence="1">
    <location>
        <position position="1"/>
    </location>
</feature>
<organism evidence="1 2">
    <name type="scientific">Acidovorax bellezanensis</name>
    <dbReference type="NCBI Taxonomy" id="2976702"/>
    <lineage>
        <taxon>Bacteria</taxon>
        <taxon>Pseudomonadati</taxon>
        <taxon>Pseudomonadota</taxon>
        <taxon>Betaproteobacteria</taxon>
        <taxon>Burkholderiales</taxon>
        <taxon>Comamonadaceae</taxon>
        <taxon>Acidovorax</taxon>
    </lineage>
</organism>
<dbReference type="Proteomes" id="UP001525968">
    <property type="component" value="Unassembled WGS sequence"/>
</dbReference>
<reference evidence="1 2" key="1">
    <citation type="submission" date="2022-09" db="EMBL/GenBank/DDBJ databases">
        <title>Draft genome of isolate Be4.</title>
        <authorList>
            <person name="Sanchez-Castro I."/>
            <person name="Martinez-Rodriguez P."/>
            <person name="Descostes M."/>
            <person name="Merroun M."/>
        </authorList>
    </citation>
    <scope>NUCLEOTIDE SEQUENCE [LARGE SCALE GENOMIC DNA]</scope>
    <source>
        <strain evidence="1 2">Be4</strain>
    </source>
</reference>
<keyword evidence="2" id="KW-1185">Reference proteome</keyword>